<sequence length="183" mass="20824">MRTSFGRHMTVVLTKVNDFHYINLYNNPRNPGRCFLGWDEFLELTNMKEGLEQLFKQFEAQQPQQLQTQQPQPPQIQQPQKPTLQELIPPPPLCAAQAIRVIGSSNNKRPSTLPRCGLSSKNKKGEENLIHGFFQPIRMTSSLPCTVNIGIVQNTTLELLETKAKTEVLLTEPKAQTDMEQKL</sequence>
<dbReference type="EMBL" id="CAJPWZ010001492">
    <property type="protein sequence ID" value="CAG2216807.1"/>
    <property type="molecule type" value="Genomic_DNA"/>
</dbReference>
<evidence type="ECO:0000313" key="2">
    <source>
        <dbReference type="EMBL" id="CAG2216807.1"/>
    </source>
</evidence>
<comment type="caution">
    <text evidence="2">The sequence shown here is derived from an EMBL/GenBank/DDBJ whole genome shotgun (WGS) entry which is preliminary data.</text>
</comment>
<evidence type="ECO:0000313" key="3">
    <source>
        <dbReference type="Proteomes" id="UP000683360"/>
    </source>
</evidence>
<proteinExistence type="predicted"/>
<feature type="compositionally biased region" description="Low complexity" evidence="1">
    <location>
        <begin position="61"/>
        <end position="70"/>
    </location>
</feature>
<reference evidence="2" key="1">
    <citation type="submission" date="2021-03" db="EMBL/GenBank/DDBJ databases">
        <authorList>
            <person name="Bekaert M."/>
        </authorList>
    </citation>
    <scope>NUCLEOTIDE SEQUENCE</scope>
</reference>
<dbReference type="AlphaFoldDB" id="A0A8S3S6W1"/>
<feature type="region of interest" description="Disordered" evidence="1">
    <location>
        <begin position="60"/>
        <end position="86"/>
    </location>
</feature>
<organism evidence="2 3">
    <name type="scientific">Mytilus edulis</name>
    <name type="common">Blue mussel</name>
    <dbReference type="NCBI Taxonomy" id="6550"/>
    <lineage>
        <taxon>Eukaryota</taxon>
        <taxon>Metazoa</taxon>
        <taxon>Spiralia</taxon>
        <taxon>Lophotrochozoa</taxon>
        <taxon>Mollusca</taxon>
        <taxon>Bivalvia</taxon>
        <taxon>Autobranchia</taxon>
        <taxon>Pteriomorphia</taxon>
        <taxon>Mytilida</taxon>
        <taxon>Mytiloidea</taxon>
        <taxon>Mytilidae</taxon>
        <taxon>Mytilinae</taxon>
        <taxon>Mytilus</taxon>
    </lineage>
</organism>
<name>A0A8S3S6W1_MYTED</name>
<dbReference type="Proteomes" id="UP000683360">
    <property type="component" value="Unassembled WGS sequence"/>
</dbReference>
<protein>
    <submittedName>
        <fullName evidence="2">Uncharacterized protein</fullName>
    </submittedName>
</protein>
<evidence type="ECO:0000256" key="1">
    <source>
        <dbReference type="SAM" id="MobiDB-lite"/>
    </source>
</evidence>
<gene>
    <name evidence="2" type="ORF">MEDL_30541</name>
</gene>
<dbReference type="OrthoDB" id="10532159at2759"/>
<accession>A0A8S3S6W1</accession>
<keyword evidence="3" id="KW-1185">Reference proteome</keyword>